<proteinExistence type="predicted"/>
<organism evidence="1 2">
    <name type="scientific">Caerostris extrusa</name>
    <name type="common">Bark spider</name>
    <name type="synonym">Caerostris bankana</name>
    <dbReference type="NCBI Taxonomy" id="172846"/>
    <lineage>
        <taxon>Eukaryota</taxon>
        <taxon>Metazoa</taxon>
        <taxon>Ecdysozoa</taxon>
        <taxon>Arthropoda</taxon>
        <taxon>Chelicerata</taxon>
        <taxon>Arachnida</taxon>
        <taxon>Araneae</taxon>
        <taxon>Araneomorphae</taxon>
        <taxon>Entelegynae</taxon>
        <taxon>Araneoidea</taxon>
        <taxon>Araneidae</taxon>
        <taxon>Caerostris</taxon>
    </lineage>
</organism>
<dbReference type="AlphaFoldDB" id="A0AAV4MFN6"/>
<gene>
    <name evidence="1" type="ORF">CEXT_347791</name>
</gene>
<evidence type="ECO:0008006" key="3">
    <source>
        <dbReference type="Google" id="ProtNLM"/>
    </source>
</evidence>
<name>A0AAV4MFN6_CAEEX</name>
<comment type="caution">
    <text evidence="1">The sequence shown here is derived from an EMBL/GenBank/DDBJ whole genome shotgun (WGS) entry which is preliminary data.</text>
</comment>
<evidence type="ECO:0000313" key="2">
    <source>
        <dbReference type="Proteomes" id="UP001054945"/>
    </source>
</evidence>
<reference evidence="1 2" key="1">
    <citation type="submission" date="2021-06" db="EMBL/GenBank/DDBJ databases">
        <title>Caerostris extrusa draft genome.</title>
        <authorList>
            <person name="Kono N."/>
            <person name="Arakawa K."/>
        </authorList>
    </citation>
    <scope>NUCLEOTIDE SEQUENCE [LARGE SCALE GENOMIC DNA]</scope>
</reference>
<dbReference type="EMBL" id="BPLR01002144">
    <property type="protein sequence ID" value="GIX70467.1"/>
    <property type="molecule type" value="Genomic_DNA"/>
</dbReference>
<dbReference type="Proteomes" id="UP001054945">
    <property type="component" value="Unassembled WGS sequence"/>
</dbReference>
<evidence type="ECO:0000313" key="1">
    <source>
        <dbReference type="EMBL" id="GIX70467.1"/>
    </source>
</evidence>
<sequence length="89" mass="10302">MLSLQNKVHFKPQSGPARLFAVLQDLRKFKRFYFLTYGFSPAHSKSRSRFQRYLTSISHTQDGFRAVLFFSNVPPLSDCSQTKCYTSVS</sequence>
<protein>
    <recommendedName>
        <fullName evidence="3">Maturase K</fullName>
    </recommendedName>
</protein>
<keyword evidence="2" id="KW-1185">Reference proteome</keyword>
<accession>A0AAV4MFN6</accession>